<gene>
    <name evidence="13" type="ORF">CKO28_06155</name>
</gene>
<evidence type="ECO:0000256" key="5">
    <source>
        <dbReference type="ARBA" id="ARBA00023235"/>
    </source>
</evidence>
<dbReference type="PROSITE" id="PS51217">
    <property type="entry name" value="UVRD_HELICASE_CTER"/>
    <property type="match status" value="1"/>
</dbReference>
<evidence type="ECO:0000313" key="13">
    <source>
        <dbReference type="EMBL" id="MBK1667615.1"/>
    </source>
</evidence>
<dbReference type="Pfam" id="PF00580">
    <property type="entry name" value="UvrD-helicase"/>
    <property type="match status" value="1"/>
</dbReference>
<sequence length="1236" mass="132431">MPLRLHREVAAGRHSGRCPAGVPAGRPGGAAGGSGGDAGAAGAVPAAGPRPAARRQRDPGRGHRGRLQRHELRAAGRCEGSLLPAEARALQRTAWLIGGCLGDAVTDTLIDQEARTRALTDASSTLLVEAGAGTGKTAIMAGRLVKLLADGTDPENIAAITFTELAAGELQQRVARFVDRVIAGDMPVQIASAFPGGPSAQQVAALREARGKLDRLTCTTIHGWCKQMIGPYPVETGMDPGAKMIDPANADLIFQDIKERWLREHLSGAAAEDGESAGDDLLAQMLLADPDHALRKIDEAADQLRGNRTAGAPAAELTRADLADLEAAVDEFVELAGRASEPSVDQIAEEFGALRDSLIAALQSGPDAAGLLACAEPMRISRMLQGKVALKKWDKKGVYVKAASGRGASKAEAERLNDEAQAAYDRVSGALEAFAEKAARVLNHRFMQAMQTLVERYEAYKSDAALMDFDDLLFGARALLRDHPEVRDALARRYRVVLVDEFQDTDPVQAEILWRLCEAEPRQPADRPWTDRQPEPGRLFLVGDPKQAIYRFRGADVGCYMQARSALHASAGDQVSIQANFRSQQGLIEWVNGTFDAALSAEDQPGFEALSWTKADGSNEARVRALDVPVEASNPDKGSSVDDMRRAEAASIADLCRRLVDSYTVLDEDATGGERPCRPGDIALIAPAGTSLWIYESALENAGLPIATQAGKGAFRRQEILDLIAVTRTLADTRDTLALGALLRGPLVGATEEQLLDCVAALPRDPDRPDRIPVLNLNADPDVLPNETVKHVLHVLRGLRKRAAYVTPFELLAEAVEELRVRPILEQRHPRSAERALSNVDLFLELARPYAVRGLKAFASDMRKKWEASTSQAEGRPDAQEQAVQVITMHSAKGLEWPVVIPVNAMGEPMGQNGPQLRRSDNTLHLHLTKTGPRTEAHEAAKAENEAAVAAERARLWYVTCTRAKQLLVLPRLEAPVADGAWINLVDLGLPELDALDPQQWPSEVGSRETAERNEQDAATFAAEAGRVACAHPVIRRRTPSRHEAEQGDAAGSSVADAPQVFAEIDGPTVAGAGVAGSPTRGLVIHKLLEEVLTGELDEADVECRAGVLLQELGVDPAPDPADGPCGREMAEVVARALALGEVASRRSQLIPETTVQASTVSDAGEEIVSGLADAVSVDPSGAIEAVIDWKSDVAADPGQRTRYREQMRDYLKALGCETGLLVYVTDGTVERVTPA</sequence>
<dbReference type="Proteomes" id="UP001296873">
    <property type="component" value="Unassembled WGS sequence"/>
</dbReference>
<evidence type="ECO:0000256" key="10">
    <source>
        <dbReference type="SAM" id="MobiDB-lite"/>
    </source>
</evidence>
<evidence type="ECO:0000259" key="12">
    <source>
        <dbReference type="PROSITE" id="PS51217"/>
    </source>
</evidence>
<dbReference type="PROSITE" id="PS51198">
    <property type="entry name" value="UVRD_HELICASE_ATP_BIND"/>
    <property type="match status" value="1"/>
</dbReference>
<feature type="domain" description="UvrD-like helicase C-terminal" evidence="12">
    <location>
        <begin position="607"/>
        <end position="894"/>
    </location>
</feature>
<evidence type="ECO:0000313" key="14">
    <source>
        <dbReference type="Proteomes" id="UP001296873"/>
    </source>
</evidence>
<name>A0ABS1DB53_9PROT</name>
<keyword evidence="3 9" id="KW-0347">Helicase</keyword>
<evidence type="ECO:0000256" key="3">
    <source>
        <dbReference type="ARBA" id="ARBA00022806"/>
    </source>
</evidence>
<dbReference type="PANTHER" id="PTHR11070:SF23">
    <property type="entry name" value="RECBCD ENZYME SUBUNIT RECB"/>
    <property type="match status" value="1"/>
</dbReference>
<feature type="domain" description="UvrD-like helicase ATP-binding" evidence="11">
    <location>
        <begin position="109"/>
        <end position="584"/>
    </location>
</feature>
<proteinExistence type="predicted"/>
<evidence type="ECO:0000259" key="11">
    <source>
        <dbReference type="PROSITE" id="PS51198"/>
    </source>
</evidence>
<comment type="catalytic activity">
    <reaction evidence="6">
        <text>Couples ATP hydrolysis with the unwinding of duplex DNA by translocating in the 3'-5' direction.</text>
        <dbReference type="EC" id="5.6.2.4"/>
    </reaction>
</comment>
<keyword evidence="1 9" id="KW-0547">Nucleotide-binding</keyword>
<dbReference type="InterPro" id="IPR014016">
    <property type="entry name" value="UvrD-like_ATP-bd"/>
</dbReference>
<evidence type="ECO:0000256" key="4">
    <source>
        <dbReference type="ARBA" id="ARBA00022840"/>
    </source>
</evidence>
<dbReference type="InterPro" id="IPR000212">
    <property type="entry name" value="DNA_helicase_UvrD/REP"/>
</dbReference>
<organism evidence="13 14">
    <name type="scientific">Rhodovibrio sodomensis</name>
    <dbReference type="NCBI Taxonomy" id="1088"/>
    <lineage>
        <taxon>Bacteria</taxon>
        <taxon>Pseudomonadati</taxon>
        <taxon>Pseudomonadota</taxon>
        <taxon>Alphaproteobacteria</taxon>
        <taxon>Rhodospirillales</taxon>
        <taxon>Rhodovibrionaceae</taxon>
        <taxon>Rhodovibrio</taxon>
    </lineage>
</organism>
<dbReference type="InterPro" id="IPR014017">
    <property type="entry name" value="DNA_helicase_UvrD-like_C"/>
</dbReference>
<evidence type="ECO:0000256" key="1">
    <source>
        <dbReference type="ARBA" id="ARBA00022741"/>
    </source>
</evidence>
<keyword evidence="2 9" id="KW-0378">Hydrolase</keyword>
<evidence type="ECO:0000256" key="9">
    <source>
        <dbReference type="PROSITE-ProRule" id="PRU00560"/>
    </source>
</evidence>
<evidence type="ECO:0000256" key="8">
    <source>
        <dbReference type="ARBA" id="ARBA00048988"/>
    </source>
</evidence>
<evidence type="ECO:0000256" key="6">
    <source>
        <dbReference type="ARBA" id="ARBA00034617"/>
    </source>
</evidence>
<feature type="region of interest" description="Disordered" evidence="10">
    <location>
        <begin position="10"/>
        <end position="69"/>
    </location>
</feature>
<keyword evidence="14" id="KW-1185">Reference proteome</keyword>
<feature type="compositionally biased region" description="Gly residues" evidence="10">
    <location>
        <begin position="26"/>
        <end position="39"/>
    </location>
</feature>
<feature type="compositionally biased region" description="Low complexity" evidence="10">
    <location>
        <begin position="40"/>
        <end position="51"/>
    </location>
</feature>
<feature type="binding site" evidence="9">
    <location>
        <begin position="130"/>
        <end position="137"/>
    </location>
    <ligand>
        <name>ATP</name>
        <dbReference type="ChEBI" id="CHEBI:30616"/>
    </ligand>
</feature>
<accession>A0ABS1DB53</accession>
<evidence type="ECO:0000256" key="7">
    <source>
        <dbReference type="ARBA" id="ARBA00034808"/>
    </source>
</evidence>
<dbReference type="EMBL" id="NRRL01000009">
    <property type="protein sequence ID" value="MBK1667615.1"/>
    <property type="molecule type" value="Genomic_DNA"/>
</dbReference>
<dbReference type="Pfam" id="PF13361">
    <property type="entry name" value="UvrD_C"/>
    <property type="match status" value="1"/>
</dbReference>
<dbReference type="PANTHER" id="PTHR11070">
    <property type="entry name" value="UVRD / RECB / PCRA DNA HELICASE FAMILY MEMBER"/>
    <property type="match status" value="1"/>
</dbReference>
<reference evidence="13 14" key="1">
    <citation type="journal article" date="2020" name="Microorganisms">
        <title>Osmotic Adaptation and Compatible Solute Biosynthesis of Phototrophic Bacteria as Revealed from Genome Analyses.</title>
        <authorList>
            <person name="Imhoff J.F."/>
            <person name="Rahn T."/>
            <person name="Kunzel S."/>
            <person name="Keller A."/>
            <person name="Neulinger S.C."/>
        </authorList>
    </citation>
    <scope>NUCLEOTIDE SEQUENCE [LARGE SCALE GENOMIC DNA]</scope>
    <source>
        <strain evidence="13 14">DSM 9895</strain>
    </source>
</reference>
<dbReference type="SUPFAM" id="SSF52540">
    <property type="entry name" value="P-loop containing nucleoside triphosphate hydrolases"/>
    <property type="match status" value="1"/>
</dbReference>
<comment type="catalytic activity">
    <reaction evidence="8">
        <text>ATP + H2O = ADP + phosphate + H(+)</text>
        <dbReference type="Rhea" id="RHEA:13065"/>
        <dbReference type="ChEBI" id="CHEBI:15377"/>
        <dbReference type="ChEBI" id="CHEBI:15378"/>
        <dbReference type="ChEBI" id="CHEBI:30616"/>
        <dbReference type="ChEBI" id="CHEBI:43474"/>
        <dbReference type="ChEBI" id="CHEBI:456216"/>
        <dbReference type="EC" id="5.6.2.4"/>
    </reaction>
</comment>
<evidence type="ECO:0000256" key="2">
    <source>
        <dbReference type="ARBA" id="ARBA00022801"/>
    </source>
</evidence>
<dbReference type="InterPro" id="IPR027417">
    <property type="entry name" value="P-loop_NTPase"/>
</dbReference>
<comment type="caution">
    <text evidence="13">The sequence shown here is derived from an EMBL/GenBank/DDBJ whole genome shotgun (WGS) entry which is preliminary data.</text>
</comment>
<dbReference type="Gene3D" id="3.40.50.300">
    <property type="entry name" value="P-loop containing nucleotide triphosphate hydrolases"/>
    <property type="match status" value="4"/>
</dbReference>
<keyword evidence="4 9" id="KW-0067">ATP-binding</keyword>
<feature type="region of interest" description="Disordered" evidence="10">
    <location>
        <begin position="1036"/>
        <end position="1055"/>
    </location>
</feature>
<keyword evidence="5" id="KW-0413">Isomerase</keyword>
<dbReference type="EC" id="5.6.2.4" evidence="7"/>
<protein>
    <recommendedName>
        <fullName evidence="7">DNA 3'-5' helicase</fullName>
        <ecNumber evidence="7">5.6.2.4</ecNumber>
    </recommendedName>
</protein>